<dbReference type="EMBL" id="AMWG01000132">
    <property type="protein sequence ID" value="ELP31198.1"/>
    <property type="molecule type" value="Genomic_DNA"/>
</dbReference>
<organism evidence="1 2">
    <name type="scientific">Rhodopirellula baltica SWK14</name>
    <dbReference type="NCBI Taxonomy" id="993516"/>
    <lineage>
        <taxon>Bacteria</taxon>
        <taxon>Pseudomonadati</taxon>
        <taxon>Planctomycetota</taxon>
        <taxon>Planctomycetia</taxon>
        <taxon>Pirellulales</taxon>
        <taxon>Pirellulaceae</taxon>
        <taxon>Rhodopirellula</taxon>
    </lineage>
</organism>
<sequence>MHGESNSQAGNHLDQLPLIERFGGVVGAIAVQHFS</sequence>
<evidence type="ECO:0000313" key="2">
    <source>
        <dbReference type="Proteomes" id="UP000010959"/>
    </source>
</evidence>
<dbReference type="Proteomes" id="UP000010959">
    <property type="component" value="Unassembled WGS sequence"/>
</dbReference>
<comment type="caution">
    <text evidence="1">The sequence shown here is derived from an EMBL/GenBank/DDBJ whole genome shotgun (WGS) entry which is preliminary data.</text>
</comment>
<reference evidence="1 2" key="1">
    <citation type="journal article" date="2013" name="Mar. Genomics">
        <title>Expression of sulfatases in Rhodopirellula baltica and the diversity of sulfatases in the genus Rhodopirellula.</title>
        <authorList>
            <person name="Wegner C.E."/>
            <person name="Richter-Heitmann T."/>
            <person name="Klindworth A."/>
            <person name="Klockow C."/>
            <person name="Richter M."/>
            <person name="Achstetter T."/>
            <person name="Glockner F.O."/>
            <person name="Harder J."/>
        </authorList>
    </citation>
    <scope>NUCLEOTIDE SEQUENCE [LARGE SCALE GENOMIC DNA]</scope>
    <source>
        <strain evidence="1 2">SWK14</strain>
    </source>
</reference>
<gene>
    <name evidence="1" type="ORF">RBSWK_04936</name>
</gene>
<dbReference type="AlphaFoldDB" id="L7CAZ6"/>
<name>L7CAZ6_RHOBT</name>
<proteinExistence type="predicted"/>
<evidence type="ECO:0000313" key="1">
    <source>
        <dbReference type="EMBL" id="ELP31198.1"/>
    </source>
</evidence>
<protein>
    <submittedName>
        <fullName evidence="1">Uncharacterized protein</fullName>
    </submittedName>
</protein>
<accession>L7CAZ6</accession>